<dbReference type="AlphaFoldDB" id="A0A0A9HAY7"/>
<proteinExistence type="predicted"/>
<protein>
    <submittedName>
        <fullName evidence="1">Uncharacterized protein</fullName>
    </submittedName>
</protein>
<reference evidence="1" key="1">
    <citation type="submission" date="2014-09" db="EMBL/GenBank/DDBJ databases">
        <authorList>
            <person name="Magalhaes I.L.F."/>
            <person name="Oliveira U."/>
            <person name="Santos F.R."/>
            <person name="Vidigal T.H.D.A."/>
            <person name="Brescovit A.D."/>
            <person name="Santos A.J."/>
        </authorList>
    </citation>
    <scope>NUCLEOTIDE SEQUENCE</scope>
    <source>
        <tissue evidence="1">Shoot tissue taken approximately 20 cm above the soil surface</tissue>
    </source>
</reference>
<dbReference type="EMBL" id="GBRH01164922">
    <property type="protein sequence ID" value="JAE32974.1"/>
    <property type="molecule type" value="Transcribed_RNA"/>
</dbReference>
<name>A0A0A9HAY7_ARUDO</name>
<reference evidence="1" key="2">
    <citation type="journal article" date="2015" name="Data Brief">
        <title>Shoot transcriptome of the giant reed, Arundo donax.</title>
        <authorList>
            <person name="Barrero R.A."/>
            <person name="Guerrero F.D."/>
            <person name="Moolhuijzen P."/>
            <person name="Goolsby J.A."/>
            <person name="Tidwell J."/>
            <person name="Bellgard S.E."/>
            <person name="Bellgard M.I."/>
        </authorList>
    </citation>
    <scope>NUCLEOTIDE SEQUENCE</scope>
    <source>
        <tissue evidence="1">Shoot tissue taken approximately 20 cm above the soil surface</tissue>
    </source>
</reference>
<sequence length="73" mass="8381">MERTNSYYRVPIVVICSISVQENRYTASNCSAICYLIMHARLEDNVPYLSGSAWRIPQQSSLAHLVTLFWLLS</sequence>
<evidence type="ECO:0000313" key="1">
    <source>
        <dbReference type="EMBL" id="JAE32974.1"/>
    </source>
</evidence>
<organism evidence="1">
    <name type="scientific">Arundo donax</name>
    <name type="common">Giant reed</name>
    <name type="synonym">Donax arundinaceus</name>
    <dbReference type="NCBI Taxonomy" id="35708"/>
    <lineage>
        <taxon>Eukaryota</taxon>
        <taxon>Viridiplantae</taxon>
        <taxon>Streptophyta</taxon>
        <taxon>Embryophyta</taxon>
        <taxon>Tracheophyta</taxon>
        <taxon>Spermatophyta</taxon>
        <taxon>Magnoliopsida</taxon>
        <taxon>Liliopsida</taxon>
        <taxon>Poales</taxon>
        <taxon>Poaceae</taxon>
        <taxon>PACMAD clade</taxon>
        <taxon>Arundinoideae</taxon>
        <taxon>Arundineae</taxon>
        <taxon>Arundo</taxon>
    </lineage>
</organism>
<accession>A0A0A9HAY7</accession>